<evidence type="ECO:0000256" key="1">
    <source>
        <dbReference type="SAM" id="SignalP"/>
    </source>
</evidence>
<protein>
    <submittedName>
        <fullName evidence="3">Uncharacterized protein LOC111601708</fullName>
    </submittedName>
</protein>
<dbReference type="PANTHER" id="PTHR21163">
    <property type="entry name" value="PROTEIN G12"/>
    <property type="match status" value="1"/>
</dbReference>
<dbReference type="PANTHER" id="PTHR21163:SF0">
    <property type="entry name" value="GH08205P-RELATED"/>
    <property type="match status" value="1"/>
</dbReference>
<keyword evidence="1" id="KW-0732">Signal</keyword>
<dbReference type="Proteomes" id="UP000504633">
    <property type="component" value="Unplaced"/>
</dbReference>
<organism evidence="2 3">
    <name type="scientific">Drosophila hydei</name>
    <name type="common">Fruit fly</name>
    <dbReference type="NCBI Taxonomy" id="7224"/>
    <lineage>
        <taxon>Eukaryota</taxon>
        <taxon>Metazoa</taxon>
        <taxon>Ecdysozoa</taxon>
        <taxon>Arthropoda</taxon>
        <taxon>Hexapoda</taxon>
        <taxon>Insecta</taxon>
        <taxon>Pterygota</taxon>
        <taxon>Neoptera</taxon>
        <taxon>Endopterygota</taxon>
        <taxon>Diptera</taxon>
        <taxon>Brachycera</taxon>
        <taxon>Muscomorpha</taxon>
        <taxon>Ephydroidea</taxon>
        <taxon>Drosophilidae</taxon>
        <taxon>Drosophila</taxon>
    </lineage>
</organism>
<gene>
    <name evidence="3" type="primary">LOC111601708</name>
</gene>
<dbReference type="OrthoDB" id="7882129at2759"/>
<accession>A0A6J1MB44</accession>
<dbReference type="AlphaFoldDB" id="A0A6J1MB44"/>
<evidence type="ECO:0000313" key="3">
    <source>
        <dbReference type="RefSeq" id="XP_023174195.1"/>
    </source>
</evidence>
<sequence>MSATYAWILLICLGFGLGNAAIRPAQEAAAAGPPPDLAQDLMDVYGQIQFKPMQKLFVRYLLNDGQFQAFVRILNSNAGFTAYWRLLAQPEVMLFRQWVDQQLLASAGKFKLEEVEVCTTLMNRYPYLSGTVFGWQGFLNELEMYFPRYAITAHVQVKVQQMGIFAQFYQRLSALKVVYERWLALPNTQTVLNQLQAEGIDTAQLDTIVRELFGWQATNTTTATPTPAPTVPADAVVLPEASLIL</sequence>
<dbReference type="GeneID" id="111601708"/>
<keyword evidence="2" id="KW-1185">Reference proteome</keyword>
<dbReference type="InterPro" id="IPR010629">
    <property type="entry name" value="Ins_allergen"/>
</dbReference>
<dbReference type="Pfam" id="PF06757">
    <property type="entry name" value="Ins_allergen_rp"/>
    <property type="match status" value="1"/>
</dbReference>
<feature type="chain" id="PRO_5027082727" evidence="1">
    <location>
        <begin position="21"/>
        <end position="245"/>
    </location>
</feature>
<proteinExistence type="predicted"/>
<reference evidence="3" key="1">
    <citation type="submission" date="2025-08" db="UniProtKB">
        <authorList>
            <consortium name="RefSeq"/>
        </authorList>
    </citation>
    <scope>IDENTIFICATION</scope>
    <source>
        <strain evidence="3">15085-1641.00</strain>
        <tissue evidence="3">Whole body</tissue>
    </source>
</reference>
<dbReference type="OMA" id="YERWLAL"/>
<evidence type="ECO:0000313" key="2">
    <source>
        <dbReference type="Proteomes" id="UP000504633"/>
    </source>
</evidence>
<dbReference type="RefSeq" id="XP_023174195.1">
    <property type="nucleotide sequence ID" value="XM_023318427.2"/>
</dbReference>
<dbReference type="KEGG" id="dhe:111601708"/>
<name>A0A6J1MB44_DROHY</name>
<feature type="signal peptide" evidence="1">
    <location>
        <begin position="1"/>
        <end position="20"/>
    </location>
</feature>